<accession>A0A0C3DKE3</accession>
<gene>
    <name evidence="1" type="ORF">SCLCIDRAFT_1220060</name>
</gene>
<protein>
    <submittedName>
        <fullName evidence="1">Uncharacterized protein</fullName>
    </submittedName>
</protein>
<dbReference type="HOGENOM" id="CLU_2997756_0_0_1"/>
<keyword evidence="2" id="KW-1185">Reference proteome</keyword>
<organism evidence="1 2">
    <name type="scientific">Scleroderma citrinum Foug A</name>
    <dbReference type="NCBI Taxonomy" id="1036808"/>
    <lineage>
        <taxon>Eukaryota</taxon>
        <taxon>Fungi</taxon>
        <taxon>Dikarya</taxon>
        <taxon>Basidiomycota</taxon>
        <taxon>Agaricomycotina</taxon>
        <taxon>Agaricomycetes</taxon>
        <taxon>Agaricomycetidae</taxon>
        <taxon>Boletales</taxon>
        <taxon>Sclerodermatineae</taxon>
        <taxon>Sclerodermataceae</taxon>
        <taxon>Scleroderma</taxon>
    </lineage>
</organism>
<evidence type="ECO:0000313" key="1">
    <source>
        <dbReference type="EMBL" id="KIM56789.1"/>
    </source>
</evidence>
<evidence type="ECO:0000313" key="2">
    <source>
        <dbReference type="Proteomes" id="UP000053989"/>
    </source>
</evidence>
<name>A0A0C3DKE3_9AGAM</name>
<dbReference type="InParanoid" id="A0A0C3DKE3"/>
<proteinExistence type="predicted"/>
<dbReference type="Proteomes" id="UP000053989">
    <property type="component" value="Unassembled WGS sequence"/>
</dbReference>
<reference evidence="1 2" key="1">
    <citation type="submission" date="2014-04" db="EMBL/GenBank/DDBJ databases">
        <authorList>
            <consortium name="DOE Joint Genome Institute"/>
            <person name="Kuo A."/>
            <person name="Kohler A."/>
            <person name="Nagy L.G."/>
            <person name="Floudas D."/>
            <person name="Copeland A."/>
            <person name="Barry K.W."/>
            <person name="Cichocki N."/>
            <person name="Veneault-Fourrey C."/>
            <person name="LaButti K."/>
            <person name="Lindquist E.A."/>
            <person name="Lipzen A."/>
            <person name="Lundell T."/>
            <person name="Morin E."/>
            <person name="Murat C."/>
            <person name="Sun H."/>
            <person name="Tunlid A."/>
            <person name="Henrissat B."/>
            <person name="Grigoriev I.V."/>
            <person name="Hibbett D.S."/>
            <person name="Martin F."/>
            <person name="Nordberg H.P."/>
            <person name="Cantor M.N."/>
            <person name="Hua S.X."/>
        </authorList>
    </citation>
    <scope>NUCLEOTIDE SEQUENCE [LARGE SCALE GENOMIC DNA]</scope>
    <source>
        <strain evidence="1 2">Foug A</strain>
    </source>
</reference>
<dbReference type="AlphaFoldDB" id="A0A0C3DKE3"/>
<sequence>MYQSYRVIPLAKFQYALITVGIPSRKDFTCFDRILPQIFELEGFWMEIEGLVYKIHI</sequence>
<reference evidence="2" key="2">
    <citation type="submission" date="2015-01" db="EMBL/GenBank/DDBJ databases">
        <title>Evolutionary Origins and Diversification of the Mycorrhizal Mutualists.</title>
        <authorList>
            <consortium name="DOE Joint Genome Institute"/>
            <consortium name="Mycorrhizal Genomics Consortium"/>
            <person name="Kohler A."/>
            <person name="Kuo A."/>
            <person name="Nagy L.G."/>
            <person name="Floudas D."/>
            <person name="Copeland A."/>
            <person name="Barry K.W."/>
            <person name="Cichocki N."/>
            <person name="Veneault-Fourrey C."/>
            <person name="LaButti K."/>
            <person name="Lindquist E.A."/>
            <person name="Lipzen A."/>
            <person name="Lundell T."/>
            <person name="Morin E."/>
            <person name="Murat C."/>
            <person name="Riley R."/>
            <person name="Ohm R."/>
            <person name="Sun H."/>
            <person name="Tunlid A."/>
            <person name="Henrissat B."/>
            <person name="Grigoriev I.V."/>
            <person name="Hibbett D.S."/>
            <person name="Martin F."/>
        </authorList>
    </citation>
    <scope>NUCLEOTIDE SEQUENCE [LARGE SCALE GENOMIC DNA]</scope>
    <source>
        <strain evidence="2">Foug A</strain>
    </source>
</reference>
<dbReference type="EMBL" id="KN822110">
    <property type="protein sequence ID" value="KIM56789.1"/>
    <property type="molecule type" value="Genomic_DNA"/>
</dbReference>